<dbReference type="AlphaFoldDB" id="A0A0N4ZM25"/>
<accession>A0A0N4ZM25</accession>
<feature type="transmembrane region" description="Helical" evidence="1">
    <location>
        <begin position="152"/>
        <end position="172"/>
    </location>
</feature>
<evidence type="ECO:0000256" key="1">
    <source>
        <dbReference type="SAM" id="Phobius"/>
    </source>
</evidence>
<name>A0A0N4ZM25_PARTI</name>
<keyword evidence="1" id="KW-1133">Transmembrane helix</keyword>
<dbReference type="WBParaSite" id="PTRK_0000958650.1">
    <property type="protein sequence ID" value="PTRK_0000958650.1"/>
    <property type="gene ID" value="PTRK_0000958650"/>
</dbReference>
<feature type="transmembrane region" description="Helical" evidence="1">
    <location>
        <begin position="200"/>
        <end position="221"/>
    </location>
</feature>
<feature type="transmembrane region" description="Helical" evidence="1">
    <location>
        <begin position="64"/>
        <end position="85"/>
    </location>
</feature>
<keyword evidence="1" id="KW-0812">Transmembrane</keyword>
<feature type="transmembrane region" description="Helical" evidence="1">
    <location>
        <begin position="241"/>
        <end position="258"/>
    </location>
</feature>
<keyword evidence="1" id="KW-0472">Membrane</keyword>
<dbReference type="Proteomes" id="UP000038045">
    <property type="component" value="Unplaced"/>
</dbReference>
<proteinExistence type="predicted"/>
<reference evidence="3" key="1">
    <citation type="submission" date="2017-02" db="UniProtKB">
        <authorList>
            <consortium name="WormBaseParasite"/>
        </authorList>
    </citation>
    <scope>IDENTIFICATION</scope>
</reference>
<evidence type="ECO:0000313" key="2">
    <source>
        <dbReference type="Proteomes" id="UP000038045"/>
    </source>
</evidence>
<protein>
    <submittedName>
        <fullName evidence="3">Serpentine receptor class gamma</fullName>
    </submittedName>
</protein>
<organism evidence="2 3">
    <name type="scientific">Parastrongyloides trichosuri</name>
    <name type="common">Possum-specific nematode worm</name>
    <dbReference type="NCBI Taxonomy" id="131310"/>
    <lineage>
        <taxon>Eukaryota</taxon>
        <taxon>Metazoa</taxon>
        <taxon>Ecdysozoa</taxon>
        <taxon>Nematoda</taxon>
        <taxon>Chromadorea</taxon>
        <taxon>Rhabditida</taxon>
        <taxon>Tylenchina</taxon>
        <taxon>Panagrolaimomorpha</taxon>
        <taxon>Strongyloidoidea</taxon>
        <taxon>Strongyloididae</taxon>
        <taxon>Parastrongyloides</taxon>
    </lineage>
</organism>
<keyword evidence="2" id="KW-1185">Reference proteome</keyword>
<feature type="transmembrane region" description="Helical" evidence="1">
    <location>
        <begin position="30"/>
        <end position="52"/>
    </location>
</feature>
<sequence length="290" mass="33664">MSSTGYDSLIINKIGKYLPFIYPNTTNVEISIHIFIAIVSYPLSSLALYYIYKGWNNVEEYGSPFFKTVFMNGILNILCHFFIVIRDLTITYQPVIQFLKDHNTPLTVDLVIGPFIIDVNYVMYNNGHELLGLECVRLFAAGDWSKYIKTAIATQILPFLSFLGSLIVLYKIKTFKSNSNSMQLYMWIHQKGREVKMTMFICKLAFLQFVLVLNQLLYYLGPMGSFLDPTIQQVSFTIKEYLINFLCLTNSILLINLIEEARHFIDKKFKRIIHIFKSIPSVKITPFTYR</sequence>
<evidence type="ECO:0000313" key="3">
    <source>
        <dbReference type="WBParaSite" id="PTRK_0000958650.1"/>
    </source>
</evidence>